<dbReference type="Gene3D" id="1.10.10.10">
    <property type="entry name" value="Winged helix-like DNA-binding domain superfamily/Winged helix DNA-binding domain"/>
    <property type="match status" value="1"/>
</dbReference>
<dbReference type="InterPro" id="IPR001789">
    <property type="entry name" value="Sig_transdc_resp-reg_receiver"/>
</dbReference>
<dbReference type="SMART" id="SM00862">
    <property type="entry name" value="Trans_reg_C"/>
    <property type="match status" value="1"/>
</dbReference>
<dbReference type="InterPro" id="IPR001867">
    <property type="entry name" value="OmpR/PhoB-type_DNA-bd"/>
</dbReference>
<organism evidence="10 11">
    <name type="scientific">Pseudaquabacterium inlustre</name>
    <dbReference type="NCBI Taxonomy" id="2984192"/>
    <lineage>
        <taxon>Bacteria</taxon>
        <taxon>Pseudomonadati</taxon>
        <taxon>Pseudomonadota</taxon>
        <taxon>Betaproteobacteria</taxon>
        <taxon>Burkholderiales</taxon>
        <taxon>Sphaerotilaceae</taxon>
        <taxon>Pseudaquabacterium</taxon>
    </lineage>
</organism>
<dbReference type="EMBL" id="JBBUTH010000011">
    <property type="protein sequence ID" value="MEK8053448.1"/>
    <property type="molecule type" value="Genomic_DNA"/>
</dbReference>
<evidence type="ECO:0000256" key="3">
    <source>
        <dbReference type="ARBA" id="ARBA00023015"/>
    </source>
</evidence>
<dbReference type="Gene3D" id="6.10.250.690">
    <property type="match status" value="1"/>
</dbReference>
<keyword evidence="4 7" id="KW-0238">DNA-binding</keyword>
<dbReference type="PANTHER" id="PTHR48111:SF4">
    <property type="entry name" value="DNA-BINDING DUAL TRANSCRIPTIONAL REGULATOR OMPR"/>
    <property type="match status" value="1"/>
</dbReference>
<keyword evidence="3" id="KW-0805">Transcription regulation</keyword>
<name>A0ABU9CP82_9BURK</name>
<dbReference type="Gene3D" id="3.40.50.2300">
    <property type="match status" value="1"/>
</dbReference>
<accession>A0ABU9CP82</accession>
<evidence type="ECO:0000256" key="1">
    <source>
        <dbReference type="ARBA" id="ARBA00022553"/>
    </source>
</evidence>
<feature type="modified residue" description="4-aspartylphosphate" evidence="6">
    <location>
        <position position="59"/>
    </location>
</feature>
<dbReference type="PROSITE" id="PS50110">
    <property type="entry name" value="RESPONSE_REGULATORY"/>
    <property type="match status" value="1"/>
</dbReference>
<evidence type="ECO:0000313" key="11">
    <source>
        <dbReference type="Proteomes" id="UP001365405"/>
    </source>
</evidence>
<dbReference type="PROSITE" id="PS51755">
    <property type="entry name" value="OMPR_PHOB"/>
    <property type="match status" value="1"/>
</dbReference>
<proteinExistence type="predicted"/>
<dbReference type="InterPro" id="IPR011006">
    <property type="entry name" value="CheY-like_superfamily"/>
</dbReference>
<evidence type="ECO:0000259" key="8">
    <source>
        <dbReference type="PROSITE" id="PS50110"/>
    </source>
</evidence>
<feature type="DNA-binding region" description="OmpR/PhoB-type" evidence="7">
    <location>
        <begin position="143"/>
        <end position="243"/>
    </location>
</feature>
<evidence type="ECO:0000256" key="6">
    <source>
        <dbReference type="PROSITE-ProRule" id="PRU00169"/>
    </source>
</evidence>
<gene>
    <name evidence="10" type="ORF">AACH10_24535</name>
</gene>
<keyword evidence="11" id="KW-1185">Reference proteome</keyword>
<protein>
    <submittedName>
        <fullName evidence="10">Response regulator</fullName>
    </submittedName>
</protein>
<dbReference type="CDD" id="cd00383">
    <property type="entry name" value="trans_reg_C"/>
    <property type="match status" value="1"/>
</dbReference>
<evidence type="ECO:0000256" key="7">
    <source>
        <dbReference type="PROSITE-ProRule" id="PRU01091"/>
    </source>
</evidence>
<dbReference type="InterPro" id="IPR016032">
    <property type="entry name" value="Sig_transdc_resp-reg_C-effctor"/>
</dbReference>
<keyword evidence="2" id="KW-0902">Two-component regulatory system</keyword>
<feature type="domain" description="OmpR/PhoB-type" evidence="9">
    <location>
        <begin position="143"/>
        <end position="243"/>
    </location>
</feature>
<dbReference type="SUPFAM" id="SSF52172">
    <property type="entry name" value="CheY-like"/>
    <property type="match status" value="1"/>
</dbReference>
<dbReference type="RefSeq" id="WP_341413182.1">
    <property type="nucleotide sequence ID" value="NZ_JBBUTH010000011.1"/>
</dbReference>
<dbReference type="InterPro" id="IPR039420">
    <property type="entry name" value="WalR-like"/>
</dbReference>
<comment type="caution">
    <text evidence="10">The sequence shown here is derived from an EMBL/GenBank/DDBJ whole genome shotgun (WGS) entry which is preliminary data.</text>
</comment>
<dbReference type="Pfam" id="PF00072">
    <property type="entry name" value="Response_reg"/>
    <property type="match status" value="1"/>
</dbReference>
<evidence type="ECO:0000256" key="2">
    <source>
        <dbReference type="ARBA" id="ARBA00023012"/>
    </source>
</evidence>
<evidence type="ECO:0000313" key="10">
    <source>
        <dbReference type="EMBL" id="MEK8053448.1"/>
    </source>
</evidence>
<sequence length="250" mass="27564">MPTAPERSDHILIVDDDAEIRLLLGRYLEKNGLRSTAVADGRAMWRALDDGAFDLVVLDLMLPGDDGLTLCRDLRARRGDIPVLMLTARGEETDRIVGLEMGADDYMAKPFSPRELLARVKAILRRARSLPPNLRPAAGEAQGARLRFGGWLFDTVQRHLVSPAGEVTPLGGVEFKLLQVLVSHPNRVLSRDQLLDLTQGREADPLDRSIDVQISRLRQRLGDDPKQPALIKTVRGEGYVLSAAVTPEAP</sequence>
<dbReference type="SMART" id="SM00448">
    <property type="entry name" value="REC"/>
    <property type="match status" value="1"/>
</dbReference>
<keyword evidence="1 6" id="KW-0597">Phosphoprotein</keyword>
<dbReference type="InterPro" id="IPR036388">
    <property type="entry name" value="WH-like_DNA-bd_sf"/>
</dbReference>
<evidence type="ECO:0000256" key="4">
    <source>
        <dbReference type="ARBA" id="ARBA00023125"/>
    </source>
</evidence>
<dbReference type="PANTHER" id="PTHR48111">
    <property type="entry name" value="REGULATOR OF RPOS"/>
    <property type="match status" value="1"/>
</dbReference>
<dbReference type="SUPFAM" id="SSF46894">
    <property type="entry name" value="C-terminal effector domain of the bipartite response regulators"/>
    <property type="match status" value="1"/>
</dbReference>
<evidence type="ECO:0000256" key="5">
    <source>
        <dbReference type="ARBA" id="ARBA00023163"/>
    </source>
</evidence>
<reference evidence="10 11" key="1">
    <citation type="submission" date="2024-04" db="EMBL/GenBank/DDBJ databases">
        <title>Novel species of the genus Ideonella isolated from streams.</title>
        <authorList>
            <person name="Lu H."/>
        </authorList>
    </citation>
    <scope>NUCLEOTIDE SEQUENCE [LARGE SCALE GENOMIC DNA]</scope>
    <source>
        <strain evidence="10 11">DXS22W</strain>
    </source>
</reference>
<dbReference type="Proteomes" id="UP001365405">
    <property type="component" value="Unassembled WGS sequence"/>
</dbReference>
<keyword evidence="5" id="KW-0804">Transcription</keyword>
<evidence type="ECO:0000259" key="9">
    <source>
        <dbReference type="PROSITE" id="PS51755"/>
    </source>
</evidence>
<feature type="domain" description="Response regulatory" evidence="8">
    <location>
        <begin position="10"/>
        <end position="124"/>
    </location>
</feature>
<dbReference type="Pfam" id="PF00486">
    <property type="entry name" value="Trans_reg_C"/>
    <property type="match status" value="1"/>
</dbReference>